<proteinExistence type="predicted"/>
<name>A0A6J4SDC6_9SPHN</name>
<dbReference type="EMBL" id="CADCVY010000014">
    <property type="protein sequence ID" value="CAA9490633.1"/>
    <property type="molecule type" value="Genomic_DNA"/>
</dbReference>
<organism evidence="2">
    <name type="scientific">uncultured Sphingomonas sp</name>
    <dbReference type="NCBI Taxonomy" id="158754"/>
    <lineage>
        <taxon>Bacteria</taxon>
        <taxon>Pseudomonadati</taxon>
        <taxon>Pseudomonadota</taxon>
        <taxon>Alphaproteobacteria</taxon>
        <taxon>Sphingomonadales</taxon>
        <taxon>Sphingomonadaceae</taxon>
        <taxon>Sphingomonas</taxon>
        <taxon>environmental samples</taxon>
    </lineage>
</organism>
<protein>
    <submittedName>
        <fullName evidence="2">S-adenosylmethionine:tRNA ribosyltransferase-isomerase</fullName>
        <ecNumber evidence="2">2.4.99.17</ecNumber>
    </submittedName>
</protein>
<feature type="non-terminal residue" evidence="2">
    <location>
        <position position="1"/>
    </location>
</feature>
<keyword evidence="2" id="KW-0413">Isomerase</keyword>
<evidence type="ECO:0000256" key="1">
    <source>
        <dbReference type="SAM" id="MobiDB-lite"/>
    </source>
</evidence>
<gene>
    <name evidence="2" type="ORF">AVDCRST_MAG44-187</name>
</gene>
<feature type="non-terminal residue" evidence="2">
    <location>
        <position position="154"/>
    </location>
</feature>
<evidence type="ECO:0000313" key="2">
    <source>
        <dbReference type="EMBL" id="CAA9490633.1"/>
    </source>
</evidence>
<keyword evidence="2" id="KW-0328">Glycosyltransferase</keyword>
<keyword evidence="2" id="KW-0808">Transferase</keyword>
<sequence length="154" mass="16167">ARVACILAQFPPRKDWRRDRLWCRRVGIGCRQAGGRIGAAALSWHRAGRTAAAACWADAAAALHRLAPSDGRRGCSGLPDDVCPAGRCGGGPDGIAAFHGAAPCWARRAGRRARDTYAARGRRNLPAGQGGGRCRAQDACRVGPHRRGHGGAAE</sequence>
<dbReference type="GO" id="GO:0051075">
    <property type="term" value="F:S-adenosylmethionine:tRNA ribosyltransferase-isomerase activity"/>
    <property type="evidence" value="ECO:0007669"/>
    <property type="project" value="UniProtKB-EC"/>
</dbReference>
<reference evidence="2" key="1">
    <citation type="submission" date="2020-02" db="EMBL/GenBank/DDBJ databases">
        <authorList>
            <person name="Meier V. D."/>
        </authorList>
    </citation>
    <scope>NUCLEOTIDE SEQUENCE</scope>
    <source>
        <strain evidence="2">AVDCRST_MAG44</strain>
    </source>
</reference>
<accession>A0A6J4SDC6</accession>
<feature type="region of interest" description="Disordered" evidence="1">
    <location>
        <begin position="117"/>
        <end position="139"/>
    </location>
</feature>
<dbReference type="EC" id="2.4.99.17" evidence="2"/>
<dbReference type="AlphaFoldDB" id="A0A6J4SDC6"/>